<name>A0AAD5WYJ2_9FUNG</name>
<feature type="region of interest" description="Disordered" evidence="1">
    <location>
        <begin position="1"/>
        <end position="34"/>
    </location>
</feature>
<evidence type="ECO:0000256" key="1">
    <source>
        <dbReference type="SAM" id="MobiDB-lite"/>
    </source>
</evidence>
<evidence type="ECO:0000313" key="2">
    <source>
        <dbReference type="EMBL" id="KAJ3026661.1"/>
    </source>
</evidence>
<keyword evidence="3" id="KW-1185">Reference proteome</keyword>
<feature type="non-terminal residue" evidence="2">
    <location>
        <position position="101"/>
    </location>
</feature>
<organism evidence="2 3">
    <name type="scientific">Rhizophlyctis rosea</name>
    <dbReference type="NCBI Taxonomy" id="64517"/>
    <lineage>
        <taxon>Eukaryota</taxon>
        <taxon>Fungi</taxon>
        <taxon>Fungi incertae sedis</taxon>
        <taxon>Chytridiomycota</taxon>
        <taxon>Chytridiomycota incertae sedis</taxon>
        <taxon>Chytridiomycetes</taxon>
        <taxon>Rhizophlyctidales</taxon>
        <taxon>Rhizophlyctidaceae</taxon>
        <taxon>Rhizophlyctis</taxon>
    </lineage>
</organism>
<gene>
    <name evidence="2" type="ORF">HK097_006318</name>
</gene>
<sequence>MLADRRDSVEKGRPSTASVRMSRATMSEVYDRRDEDVGRSGNIFEEASGGKGGRSVGIVRPHTAKSTPSLYAAVPRRVVQSARVGKERKDPVGRIGGGEEE</sequence>
<feature type="compositionally biased region" description="Basic and acidic residues" evidence="1">
    <location>
        <begin position="1"/>
        <end position="13"/>
    </location>
</feature>
<dbReference type="AlphaFoldDB" id="A0AAD5WYJ2"/>
<dbReference type="EMBL" id="JADGJD010002978">
    <property type="protein sequence ID" value="KAJ3026661.1"/>
    <property type="molecule type" value="Genomic_DNA"/>
</dbReference>
<accession>A0AAD5WYJ2</accession>
<feature type="region of interest" description="Disordered" evidence="1">
    <location>
        <begin position="82"/>
        <end position="101"/>
    </location>
</feature>
<comment type="caution">
    <text evidence="2">The sequence shown here is derived from an EMBL/GenBank/DDBJ whole genome shotgun (WGS) entry which is preliminary data.</text>
</comment>
<reference evidence="2" key="1">
    <citation type="submission" date="2020-05" db="EMBL/GenBank/DDBJ databases">
        <title>Phylogenomic resolution of chytrid fungi.</title>
        <authorList>
            <person name="Stajich J.E."/>
            <person name="Amses K."/>
            <person name="Simmons R."/>
            <person name="Seto K."/>
            <person name="Myers J."/>
            <person name="Bonds A."/>
            <person name="Quandt C.A."/>
            <person name="Barry K."/>
            <person name="Liu P."/>
            <person name="Grigoriev I."/>
            <person name="Longcore J.E."/>
            <person name="James T.Y."/>
        </authorList>
    </citation>
    <scope>NUCLEOTIDE SEQUENCE</scope>
    <source>
        <strain evidence="2">JEL0318</strain>
    </source>
</reference>
<protein>
    <submittedName>
        <fullName evidence="2">Uncharacterized protein</fullName>
    </submittedName>
</protein>
<proteinExistence type="predicted"/>
<dbReference type="Proteomes" id="UP001212841">
    <property type="component" value="Unassembled WGS sequence"/>
</dbReference>
<evidence type="ECO:0000313" key="3">
    <source>
        <dbReference type="Proteomes" id="UP001212841"/>
    </source>
</evidence>